<keyword evidence="4" id="KW-1185">Reference proteome</keyword>
<proteinExistence type="predicted"/>
<evidence type="ECO:0000259" key="2">
    <source>
        <dbReference type="PROSITE" id="PS50848"/>
    </source>
</evidence>
<accession>A0AAE0H4J4</accession>
<dbReference type="Proteomes" id="UP001190700">
    <property type="component" value="Unassembled WGS sequence"/>
</dbReference>
<dbReference type="AlphaFoldDB" id="A0AAE0H4J4"/>
<evidence type="ECO:0000256" key="1">
    <source>
        <dbReference type="SAM" id="MobiDB-lite"/>
    </source>
</evidence>
<name>A0AAE0H4J4_9CHLO</name>
<dbReference type="PROSITE" id="PS50848">
    <property type="entry name" value="START"/>
    <property type="match status" value="1"/>
</dbReference>
<evidence type="ECO:0000313" key="4">
    <source>
        <dbReference type="Proteomes" id="UP001190700"/>
    </source>
</evidence>
<feature type="non-terminal residue" evidence="3">
    <location>
        <position position="1"/>
    </location>
</feature>
<dbReference type="InterPro" id="IPR023393">
    <property type="entry name" value="START-like_dom_sf"/>
</dbReference>
<feature type="domain" description="START" evidence="2">
    <location>
        <begin position="257"/>
        <end position="396"/>
    </location>
</feature>
<feature type="compositionally biased region" description="Basic and acidic residues" evidence="1">
    <location>
        <begin position="204"/>
        <end position="217"/>
    </location>
</feature>
<feature type="region of interest" description="Disordered" evidence="1">
    <location>
        <begin position="197"/>
        <end position="219"/>
    </location>
</feature>
<sequence length="426" mass="47951">GKPCPKDEKYPVYDTLIIVSVSLAWFQIIVNCVRKRAGVSVDPAEYARRLASEIRRNAARHNLGKSNRLREPAEPDAFVEPLLGSVWAANAEQQEAGNPSVEPDRLPSSQTSMEHPNRRSPDVLSHATPEPSRAELHPDIEDTRRDTAIAMPGNFRNKFDDEIKRFSPPAHRFPRDSREKTCIDLRKDVAMHLVNSRTAQKGWKQHEAPSKGNRETRVSCNKTQHKECNLWSVEGDVKGLSPLLAQYFVTSTHLPLRKVWDAAVIEVSILDLVEEHSIKDEGFWDITYMLQDQYLGGLISSRDFVTLNHWWSKKSAPVEMACEETTLFAAGVMVEHGDKGITPGKVRAGIKLAGFQFDEIRTQDGELEGTRMHFLLGVTLQLPGLVRGPAEKGIMNEMKVLFEKCRELGASETLQNELFSSVVHRT</sequence>
<feature type="region of interest" description="Disordered" evidence="1">
    <location>
        <begin position="92"/>
        <end position="138"/>
    </location>
</feature>
<dbReference type="InterPro" id="IPR002913">
    <property type="entry name" value="START_lipid-bd_dom"/>
</dbReference>
<dbReference type="Gene3D" id="3.30.530.20">
    <property type="match status" value="1"/>
</dbReference>
<comment type="caution">
    <text evidence="3">The sequence shown here is derived from an EMBL/GenBank/DDBJ whole genome shotgun (WGS) entry which is preliminary data.</text>
</comment>
<organism evidence="3 4">
    <name type="scientific">Cymbomonas tetramitiformis</name>
    <dbReference type="NCBI Taxonomy" id="36881"/>
    <lineage>
        <taxon>Eukaryota</taxon>
        <taxon>Viridiplantae</taxon>
        <taxon>Chlorophyta</taxon>
        <taxon>Pyramimonadophyceae</taxon>
        <taxon>Pyramimonadales</taxon>
        <taxon>Pyramimonadaceae</taxon>
        <taxon>Cymbomonas</taxon>
    </lineage>
</organism>
<evidence type="ECO:0000313" key="3">
    <source>
        <dbReference type="EMBL" id="KAK3289792.1"/>
    </source>
</evidence>
<gene>
    <name evidence="3" type="ORF">CYMTET_2788</name>
</gene>
<dbReference type="GO" id="GO:0008289">
    <property type="term" value="F:lipid binding"/>
    <property type="evidence" value="ECO:0007669"/>
    <property type="project" value="InterPro"/>
</dbReference>
<protein>
    <recommendedName>
        <fullName evidence="2">START domain-containing protein</fullName>
    </recommendedName>
</protein>
<reference evidence="3 4" key="1">
    <citation type="journal article" date="2015" name="Genome Biol. Evol.">
        <title>Comparative Genomics of a Bacterivorous Green Alga Reveals Evolutionary Causalities and Consequences of Phago-Mixotrophic Mode of Nutrition.</title>
        <authorList>
            <person name="Burns J.A."/>
            <person name="Paasch A."/>
            <person name="Narechania A."/>
            <person name="Kim E."/>
        </authorList>
    </citation>
    <scope>NUCLEOTIDE SEQUENCE [LARGE SCALE GENOMIC DNA]</scope>
    <source>
        <strain evidence="3 4">PLY_AMNH</strain>
    </source>
</reference>
<dbReference type="Pfam" id="PF01852">
    <property type="entry name" value="START"/>
    <property type="match status" value="1"/>
</dbReference>
<dbReference type="EMBL" id="LGRX02000031">
    <property type="protein sequence ID" value="KAK3289792.1"/>
    <property type="molecule type" value="Genomic_DNA"/>
</dbReference>
<dbReference type="SUPFAM" id="SSF55961">
    <property type="entry name" value="Bet v1-like"/>
    <property type="match status" value="1"/>
</dbReference>